<dbReference type="Pfam" id="PF14223">
    <property type="entry name" value="Retrotran_gag_2"/>
    <property type="match status" value="1"/>
</dbReference>
<evidence type="ECO:0000313" key="2">
    <source>
        <dbReference type="Proteomes" id="UP000275078"/>
    </source>
</evidence>
<name>A0A3N4II60_ASCIM</name>
<keyword evidence="2" id="KW-1185">Reference proteome</keyword>
<organism evidence="1 2">
    <name type="scientific">Ascobolus immersus RN42</name>
    <dbReference type="NCBI Taxonomy" id="1160509"/>
    <lineage>
        <taxon>Eukaryota</taxon>
        <taxon>Fungi</taxon>
        <taxon>Dikarya</taxon>
        <taxon>Ascomycota</taxon>
        <taxon>Pezizomycotina</taxon>
        <taxon>Pezizomycetes</taxon>
        <taxon>Pezizales</taxon>
        <taxon>Ascobolaceae</taxon>
        <taxon>Ascobolus</taxon>
    </lineage>
</organism>
<reference evidence="1 2" key="1">
    <citation type="journal article" date="2018" name="Nat. Ecol. Evol.">
        <title>Pezizomycetes genomes reveal the molecular basis of ectomycorrhizal truffle lifestyle.</title>
        <authorList>
            <person name="Murat C."/>
            <person name="Payen T."/>
            <person name="Noel B."/>
            <person name="Kuo A."/>
            <person name="Morin E."/>
            <person name="Chen J."/>
            <person name="Kohler A."/>
            <person name="Krizsan K."/>
            <person name="Balestrini R."/>
            <person name="Da Silva C."/>
            <person name="Montanini B."/>
            <person name="Hainaut M."/>
            <person name="Levati E."/>
            <person name="Barry K.W."/>
            <person name="Belfiori B."/>
            <person name="Cichocki N."/>
            <person name="Clum A."/>
            <person name="Dockter R.B."/>
            <person name="Fauchery L."/>
            <person name="Guy J."/>
            <person name="Iotti M."/>
            <person name="Le Tacon F."/>
            <person name="Lindquist E.A."/>
            <person name="Lipzen A."/>
            <person name="Malagnac F."/>
            <person name="Mello A."/>
            <person name="Molinier V."/>
            <person name="Miyauchi S."/>
            <person name="Poulain J."/>
            <person name="Riccioni C."/>
            <person name="Rubini A."/>
            <person name="Sitrit Y."/>
            <person name="Splivallo R."/>
            <person name="Traeger S."/>
            <person name="Wang M."/>
            <person name="Zifcakova L."/>
            <person name="Wipf D."/>
            <person name="Zambonelli A."/>
            <person name="Paolocci F."/>
            <person name="Nowrousian M."/>
            <person name="Ottonello S."/>
            <person name="Baldrian P."/>
            <person name="Spatafora J.W."/>
            <person name="Henrissat B."/>
            <person name="Nagy L.G."/>
            <person name="Aury J.M."/>
            <person name="Wincker P."/>
            <person name="Grigoriev I.V."/>
            <person name="Bonfante P."/>
            <person name="Martin F.M."/>
        </authorList>
    </citation>
    <scope>NUCLEOTIDE SEQUENCE [LARGE SCALE GENOMIC DNA]</scope>
    <source>
        <strain evidence="1 2">RN42</strain>
    </source>
</reference>
<dbReference type="OrthoDB" id="7614122at2759"/>
<dbReference type="AlphaFoldDB" id="A0A3N4II60"/>
<accession>A0A3N4II60</accession>
<proteinExistence type="predicted"/>
<gene>
    <name evidence="1" type="ORF">BJ508DRAFT_411801</name>
</gene>
<dbReference type="Proteomes" id="UP000275078">
    <property type="component" value="Unassembled WGS sequence"/>
</dbReference>
<protein>
    <submittedName>
        <fullName evidence="1">Uncharacterized protein</fullName>
    </submittedName>
</protein>
<dbReference type="EMBL" id="ML119652">
    <property type="protein sequence ID" value="RPA85833.1"/>
    <property type="molecule type" value="Genomic_DNA"/>
</dbReference>
<sequence>MTTLNSAESASWEKLALALPKLDITMYVSTTSGFVRQITAINYSAWKLRLRLFLQFEGLWSVVDPSNQNEKDRAGELFEARNKKAFLILALTISDTLVGSIMECNTARQAWEVLERQHGSGKSGIKDTAGFDSGKYVRLHSSGSVGGK</sequence>
<evidence type="ECO:0000313" key="1">
    <source>
        <dbReference type="EMBL" id="RPA85833.1"/>
    </source>
</evidence>